<dbReference type="InterPro" id="IPR007970">
    <property type="entry name" value="DUF733"/>
</dbReference>
<sequence>MEVCENQQKIDKAEKKRQKRLRKEMKAKHHHDKLKKHSHKMLKSTQHINFPYQIFLHRKELRKSVKDLSYLRLSRSKIMLTAYLIAKNIDNVNSMCTADDLKQLSREVKYKKGLIDRVERLAQF</sequence>
<evidence type="ECO:0000313" key="2">
    <source>
        <dbReference type="EMBL" id="KAH8370973.1"/>
    </source>
</evidence>
<dbReference type="EMBL" id="JAJJHW010002575">
    <property type="protein sequence ID" value="KAH8373126.1"/>
    <property type="molecule type" value="Genomic_DNA"/>
</dbReference>
<reference evidence="3" key="1">
    <citation type="journal article" date="2021" name="Mol. Ecol. Resour.">
        <title>Phylogenomic analyses of the genus Drosophila reveals genomic signals of climate adaptation.</title>
        <authorList>
            <person name="Li F."/>
            <person name="Rane R.V."/>
            <person name="Luria V."/>
            <person name="Xiong Z."/>
            <person name="Chen J."/>
            <person name="Li Z."/>
            <person name="Catullo R.A."/>
            <person name="Griffin P.C."/>
            <person name="Schiffer M."/>
            <person name="Pearce S."/>
            <person name="Lee S.F."/>
            <person name="McElroy K."/>
            <person name="Stocker A."/>
            <person name="Shirriffs J."/>
            <person name="Cockerell F."/>
            <person name="Coppin C."/>
            <person name="Sgro C.M."/>
            <person name="Karger A."/>
            <person name="Cain J.W."/>
            <person name="Weber J.A."/>
            <person name="Santpere G."/>
            <person name="Kirschner M.W."/>
            <person name="Hoffmann A.A."/>
            <person name="Oakeshott J.G."/>
            <person name="Zhang G."/>
        </authorList>
    </citation>
    <scope>NUCLEOTIDE SEQUENCE</scope>
    <source>
        <strain evidence="3">BGI-SZ-2011g</strain>
    </source>
</reference>
<evidence type="ECO:0000313" key="4">
    <source>
        <dbReference type="Proteomes" id="UP001200034"/>
    </source>
</evidence>
<evidence type="ECO:0000313" key="3">
    <source>
        <dbReference type="EMBL" id="KAH8373126.1"/>
    </source>
</evidence>
<dbReference type="Pfam" id="PF05306">
    <property type="entry name" value="DUF733"/>
    <property type="match status" value="1"/>
</dbReference>
<keyword evidence="4" id="KW-1185">Reference proteome</keyword>
<feature type="compositionally biased region" description="Basic residues" evidence="1">
    <location>
        <begin position="15"/>
        <end position="41"/>
    </location>
</feature>
<evidence type="ECO:0000256" key="1">
    <source>
        <dbReference type="SAM" id="MobiDB-lite"/>
    </source>
</evidence>
<dbReference type="EMBL" id="JAJJHW010002585">
    <property type="protein sequence ID" value="KAH8370973.1"/>
    <property type="molecule type" value="Genomic_DNA"/>
</dbReference>
<name>A0AAD4PME8_9MUSC</name>
<comment type="caution">
    <text evidence="3">The sequence shown here is derived from an EMBL/GenBank/DDBJ whole genome shotgun (WGS) entry which is preliminary data.</text>
</comment>
<proteinExistence type="predicted"/>
<dbReference type="Proteomes" id="UP001200034">
    <property type="component" value="Unassembled WGS sequence"/>
</dbReference>
<feature type="region of interest" description="Disordered" evidence="1">
    <location>
        <begin position="1"/>
        <end position="41"/>
    </location>
</feature>
<gene>
    <name evidence="2" type="ORF">KR093_005826</name>
    <name evidence="3" type="ORF">KR093_011053</name>
</gene>
<accession>A0AAD4PME8</accession>
<organism evidence="3 4">
    <name type="scientific">Drosophila rubida</name>
    <dbReference type="NCBI Taxonomy" id="30044"/>
    <lineage>
        <taxon>Eukaryota</taxon>
        <taxon>Metazoa</taxon>
        <taxon>Ecdysozoa</taxon>
        <taxon>Arthropoda</taxon>
        <taxon>Hexapoda</taxon>
        <taxon>Insecta</taxon>
        <taxon>Pterygota</taxon>
        <taxon>Neoptera</taxon>
        <taxon>Endopterygota</taxon>
        <taxon>Diptera</taxon>
        <taxon>Brachycera</taxon>
        <taxon>Muscomorpha</taxon>
        <taxon>Ephydroidea</taxon>
        <taxon>Drosophilidae</taxon>
        <taxon>Drosophila</taxon>
    </lineage>
</organism>
<protein>
    <submittedName>
        <fullName evidence="3">Uncharacterized protein</fullName>
    </submittedName>
</protein>
<dbReference type="AlphaFoldDB" id="A0AAD4PME8"/>